<evidence type="ECO:0000256" key="1">
    <source>
        <dbReference type="SAM" id="SignalP"/>
    </source>
</evidence>
<sequence length="60" mass="6626">MTVASALMSLVPSLLASTSQCSVWKLFHRSVPWEKFWSARPFLSPLGRSSICHQLSFGTG</sequence>
<reference evidence="2" key="2">
    <citation type="journal article" date="2015" name="Fish Shellfish Immunol.">
        <title>Early steps in the European eel (Anguilla anguilla)-Vibrio vulnificus interaction in the gills: Role of the RtxA13 toxin.</title>
        <authorList>
            <person name="Callol A."/>
            <person name="Pajuelo D."/>
            <person name="Ebbesson L."/>
            <person name="Teles M."/>
            <person name="MacKenzie S."/>
            <person name="Amaro C."/>
        </authorList>
    </citation>
    <scope>NUCLEOTIDE SEQUENCE</scope>
</reference>
<proteinExistence type="predicted"/>
<protein>
    <recommendedName>
        <fullName evidence="3">Secreted protein</fullName>
    </recommendedName>
</protein>
<organism evidence="2">
    <name type="scientific">Anguilla anguilla</name>
    <name type="common">European freshwater eel</name>
    <name type="synonym">Muraena anguilla</name>
    <dbReference type="NCBI Taxonomy" id="7936"/>
    <lineage>
        <taxon>Eukaryota</taxon>
        <taxon>Metazoa</taxon>
        <taxon>Chordata</taxon>
        <taxon>Craniata</taxon>
        <taxon>Vertebrata</taxon>
        <taxon>Euteleostomi</taxon>
        <taxon>Actinopterygii</taxon>
        <taxon>Neopterygii</taxon>
        <taxon>Teleostei</taxon>
        <taxon>Anguilliformes</taxon>
        <taxon>Anguillidae</taxon>
        <taxon>Anguilla</taxon>
    </lineage>
</organism>
<keyword evidence="1" id="KW-0732">Signal</keyword>
<dbReference type="AlphaFoldDB" id="A0A0E9WTW8"/>
<feature type="chain" id="PRO_5002434553" description="Secreted protein" evidence="1">
    <location>
        <begin position="17"/>
        <end position="60"/>
    </location>
</feature>
<reference evidence="2" key="1">
    <citation type="submission" date="2014-11" db="EMBL/GenBank/DDBJ databases">
        <authorList>
            <person name="Amaro Gonzalez C."/>
        </authorList>
    </citation>
    <scope>NUCLEOTIDE SEQUENCE</scope>
</reference>
<dbReference type="EMBL" id="GBXM01014713">
    <property type="protein sequence ID" value="JAH93864.1"/>
    <property type="molecule type" value="Transcribed_RNA"/>
</dbReference>
<evidence type="ECO:0008006" key="3">
    <source>
        <dbReference type="Google" id="ProtNLM"/>
    </source>
</evidence>
<feature type="signal peptide" evidence="1">
    <location>
        <begin position="1"/>
        <end position="16"/>
    </location>
</feature>
<accession>A0A0E9WTW8</accession>
<name>A0A0E9WTW8_ANGAN</name>
<evidence type="ECO:0000313" key="2">
    <source>
        <dbReference type="EMBL" id="JAH93864.1"/>
    </source>
</evidence>